<feature type="chain" id="PRO_5045669483" evidence="6">
    <location>
        <begin position="33"/>
        <end position="356"/>
    </location>
</feature>
<dbReference type="EMBL" id="BAAAQA010000002">
    <property type="protein sequence ID" value="GAA2109452.1"/>
    <property type="molecule type" value="Genomic_DNA"/>
</dbReference>
<dbReference type="InterPro" id="IPR051313">
    <property type="entry name" value="Bact_iron-sidero_bind"/>
</dbReference>
<keyword evidence="4 6" id="KW-0732">Signal</keyword>
<dbReference type="PANTHER" id="PTHR30532:SF24">
    <property type="entry name" value="FERRIC ENTEROBACTIN-BINDING PERIPLASMIC PROTEIN FEPB"/>
    <property type="match status" value="1"/>
</dbReference>
<dbReference type="Proteomes" id="UP001500166">
    <property type="component" value="Unassembled WGS sequence"/>
</dbReference>
<keyword evidence="9" id="KW-1185">Reference proteome</keyword>
<evidence type="ECO:0000313" key="8">
    <source>
        <dbReference type="EMBL" id="GAA2109452.1"/>
    </source>
</evidence>
<evidence type="ECO:0000313" key="9">
    <source>
        <dbReference type="Proteomes" id="UP001500166"/>
    </source>
</evidence>
<proteinExistence type="inferred from homology"/>
<evidence type="ECO:0000259" key="7">
    <source>
        <dbReference type="PROSITE" id="PS50983"/>
    </source>
</evidence>
<name>A0ABN2XD84_9MICC</name>
<dbReference type="SUPFAM" id="SSF53807">
    <property type="entry name" value="Helical backbone' metal receptor"/>
    <property type="match status" value="1"/>
</dbReference>
<dbReference type="CDD" id="cd01146">
    <property type="entry name" value="FhuD"/>
    <property type="match status" value="1"/>
</dbReference>
<protein>
    <submittedName>
        <fullName evidence="8">ABC transporter substrate-binding protein</fullName>
    </submittedName>
</protein>
<evidence type="ECO:0000256" key="5">
    <source>
        <dbReference type="SAM" id="MobiDB-lite"/>
    </source>
</evidence>
<comment type="similarity">
    <text evidence="2">Belongs to the bacterial solute-binding protein 8 family.</text>
</comment>
<evidence type="ECO:0000256" key="1">
    <source>
        <dbReference type="ARBA" id="ARBA00004196"/>
    </source>
</evidence>
<gene>
    <name evidence="8" type="ORF">GCM10009824_03420</name>
</gene>
<keyword evidence="3" id="KW-0813">Transport</keyword>
<feature type="region of interest" description="Disordered" evidence="5">
    <location>
        <begin position="38"/>
        <end position="57"/>
    </location>
</feature>
<dbReference type="Gene3D" id="3.40.50.1980">
    <property type="entry name" value="Nitrogenase molybdenum iron protein domain"/>
    <property type="match status" value="2"/>
</dbReference>
<dbReference type="PANTHER" id="PTHR30532">
    <property type="entry name" value="IRON III DICITRATE-BINDING PERIPLASMIC PROTEIN"/>
    <property type="match status" value="1"/>
</dbReference>
<organism evidence="8 9">
    <name type="scientific">Kocuria atrinae</name>
    <dbReference type="NCBI Taxonomy" id="592377"/>
    <lineage>
        <taxon>Bacteria</taxon>
        <taxon>Bacillati</taxon>
        <taxon>Actinomycetota</taxon>
        <taxon>Actinomycetes</taxon>
        <taxon>Micrococcales</taxon>
        <taxon>Micrococcaceae</taxon>
        <taxon>Kocuria</taxon>
    </lineage>
</organism>
<evidence type="ECO:0000256" key="2">
    <source>
        <dbReference type="ARBA" id="ARBA00008814"/>
    </source>
</evidence>
<dbReference type="PROSITE" id="PS51318">
    <property type="entry name" value="TAT"/>
    <property type="match status" value="1"/>
</dbReference>
<dbReference type="PROSITE" id="PS50983">
    <property type="entry name" value="FE_B12_PBP"/>
    <property type="match status" value="1"/>
</dbReference>
<comment type="subcellular location">
    <subcellularLocation>
        <location evidence="1">Cell envelope</location>
    </subcellularLocation>
</comment>
<comment type="caution">
    <text evidence="8">The sequence shown here is derived from an EMBL/GenBank/DDBJ whole genome shotgun (WGS) entry which is preliminary data.</text>
</comment>
<evidence type="ECO:0000256" key="3">
    <source>
        <dbReference type="ARBA" id="ARBA00022448"/>
    </source>
</evidence>
<feature type="domain" description="Fe/B12 periplasmic-binding" evidence="7">
    <location>
        <begin position="79"/>
        <end position="351"/>
    </location>
</feature>
<evidence type="ECO:0000256" key="6">
    <source>
        <dbReference type="SAM" id="SignalP"/>
    </source>
</evidence>
<feature type="signal peptide" evidence="6">
    <location>
        <begin position="1"/>
        <end position="32"/>
    </location>
</feature>
<sequence>MPASSHSAHTPPVTRRRLLGSGLALASLVGLAACSTGSRGGDGENTGGPAAQSSATDSFPVEVKHALGTTKVDAEPQRVVTIGGSNNQDFVAALGVVPVGVAKVAWGGNAADSTDWFDQAVADLGGDKPQQFDEADGTNFTAVAELTPDLIVAVNSGITQEDYDRLSKIAPVVAYPTGPWVSSWQDQQRAVAQALGRSQAGDDLVKETEDLLSQRGEDLGEAAGKTFIYGDTTQKLGFYGPGDSRTRFFEAIGLKLAPVVKDNVSEDEFWREWPEERADELESDLYISVAEDQAAAEKFKNDPMLRTIPAVSKGHTIFTTSKPDVVSTLAPSPLSLPHAVDVYVPAVRDALGSQSS</sequence>
<evidence type="ECO:0000256" key="4">
    <source>
        <dbReference type="ARBA" id="ARBA00022729"/>
    </source>
</evidence>
<dbReference type="InterPro" id="IPR002491">
    <property type="entry name" value="ABC_transptr_periplasmic_BD"/>
</dbReference>
<dbReference type="Pfam" id="PF01497">
    <property type="entry name" value="Peripla_BP_2"/>
    <property type="match status" value="1"/>
</dbReference>
<accession>A0ABN2XD84</accession>
<dbReference type="InterPro" id="IPR006311">
    <property type="entry name" value="TAT_signal"/>
</dbReference>
<reference evidence="8 9" key="1">
    <citation type="journal article" date="2019" name="Int. J. Syst. Evol. Microbiol.">
        <title>The Global Catalogue of Microorganisms (GCM) 10K type strain sequencing project: providing services to taxonomists for standard genome sequencing and annotation.</title>
        <authorList>
            <consortium name="The Broad Institute Genomics Platform"/>
            <consortium name="The Broad Institute Genome Sequencing Center for Infectious Disease"/>
            <person name="Wu L."/>
            <person name="Ma J."/>
        </authorList>
    </citation>
    <scope>NUCLEOTIDE SEQUENCE [LARGE SCALE GENOMIC DNA]</scope>
    <source>
        <strain evidence="8 9">JCM 15914</strain>
    </source>
</reference>
<dbReference type="RefSeq" id="WP_344223336.1">
    <property type="nucleotide sequence ID" value="NZ_BAAAQA010000002.1"/>
</dbReference>